<evidence type="ECO:0000313" key="1">
    <source>
        <dbReference type="EMBL" id="USN15244.1"/>
    </source>
</evidence>
<proteinExistence type="predicted"/>
<dbReference type="Proteomes" id="UP001056576">
    <property type="component" value="Segment"/>
</dbReference>
<gene>
    <name evidence="1" type="ORF">KIKIMORA_00980</name>
</gene>
<accession>A0A9E7MSF4</accession>
<protein>
    <submittedName>
        <fullName evidence="1">Uncharacterized protein</fullName>
    </submittedName>
</protein>
<evidence type="ECO:0000313" key="2">
    <source>
        <dbReference type="Proteomes" id="UP001056576"/>
    </source>
</evidence>
<sequence length="78" mass="8914">MSQEFTSYPISATEPGAYHDGDFVVVCDPHAKYYGYIGKVEVRGCGFDTDFFHNGMSVVCYEPRQMRRLRPGDRLQTI</sequence>
<reference evidence="1 2" key="1">
    <citation type="submission" date="2022-05" db="EMBL/GenBank/DDBJ databases">
        <authorList>
            <person name="Friedrich I."/>
            <person name="Poehlein A."/>
            <person name="Schneider D."/>
            <person name="Hertel R."/>
            <person name="Daniel R."/>
        </authorList>
    </citation>
    <scope>NUCLEOTIDE SEQUENCE [LARGE SCALE GENOMIC DNA]</scope>
</reference>
<organism evidence="1 2">
    <name type="scientific">Brevundimonas phage vB_BpoS-Kikimora</name>
    <dbReference type="NCBI Taxonomy" id="2948601"/>
    <lineage>
        <taxon>Viruses</taxon>
        <taxon>Duplodnaviria</taxon>
        <taxon>Heunggongvirae</taxon>
        <taxon>Uroviricota</taxon>
        <taxon>Caudoviricetes</taxon>
        <taxon>Jeanschmidtviridae</taxon>
        <taxon>Kikimoravirus</taxon>
        <taxon>Kikimoravirus kikimora</taxon>
    </lineage>
</organism>
<keyword evidence="2" id="KW-1185">Reference proteome</keyword>
<dbReference type="EMBL" id="ON529857">
    <property type="protein sequence ID" value="USN15244.1"/>
    <property type="molecule type" value="Genomic_DNA"/>
</dbReference>
<name>A0A9E7MSF4_9CAUD</name>